<reference evidence="2" key="1">
    <citation type="journal article" date="2020" name="mSystems">
        <title>Genome- and Community-Level Interaction Insights into Carbon Utilization and Element Cycling Functions of Hydrothermarchaeota in Hydrothermal Sediment.</title>
        <authorList>
            <person name="Zhou Z."/>
            <person name="Liu Y."/>
            <person name="Xu W."/>
            <person name="Pan J."/>
            <person name="Luo Z.H."/>
            <person name="Li M."/>
        </authorList>
    </citation>
    <scope>NUCLEOTIDE SEQUENCE [LARGE SCALE GENOMIC DNA]</scope>
    <source>
        <strain evidence="2">SpSt-587</strain>
    </source>
</reference>
<feature type="domain" description="N-acetyltransferase" evidence="1">
    <location>
        <begin position="11"/>
        <end position="78"/>
    </location>
</feature>
<gene>
    <name evidence="2" type="ORF">ENT52_02860</name>
</gene>
<evidence type="ECO:0000313" key="2">
    <source>
        <dbReference type="EMBL" id="HGT82647.1"/>
    </source>
</evidence>
<dbReference type="InterPro" id="IPR031165">
    <property type="entry name" value="GNAT_YJDJ"/>
</dbReference>
<dbReference type="Gene3D" id="3.40.630.30">
    <property type="match status" value="1"/>
</dbReference>
<accession>A0A7J3M104</accession>
<organism evidence="2">
    <name type="scientific">Archaeoglobus fulgidus</name>
    <dbReference type="NCBI Taxonomy" id="2234"/>
    <lineage>
        <taxon>Archaea</taxon>
        <taxon>Methanobacteriati</taxon>
        <taxon>Methanobacteriota</taxon>
        <taxon>Archaeoglobi</taxon>
        <taxon>Archaeoglobales</taxon>
        <taxon>Archaeoglobaceae</taxon>
        <taxon>Archaeoglobus</taxon>
    </lineage>
</organism>
<evidence type="ECO:0000259" key="1">
    <source>
        <dbReference type="Pfam" id="PF14542"/>
    </source>
</evidence>
<dbReference type="InterPro" id="IPR016181">
    <property type="entry name" value="Acyl_CoA_acyltransferase"/>
</dbReference>
<dbReference type="EMBL" id="DSYZ01000067">
    <property type="protein sequence ID" value="HGT82647.1"/>
    <property type="molecule type" value="Genomic_DNA"/>
</dbReference>
<protein>
    <recommendedName>
        <fullName evidence="1">N-acetyltransferase domain-containing protein</fullName>
    </recommendedName>
</protein>
<proteinExistence type="predicted"/>
<dbReference type="Pfam" id="PF14542">
    <property type="entry name" value="Acetyltransf_CG"/>
    <property type="match status" value="1"/>
</dbReference>
<dbReference type="AlphaFoldDB" id="A0A7J3M104"/>
<dbReference type="SUPFAM" id="SSF55729">
    <property type="entry name" value="Acyl-CoA N-acyltransferases (Nat)"/>
    <property type="match status" value="1"/>
</dbReference>
<name>A0A7J3M104_ARCFL</name>
<sequence length="164" mass="18832">MEVRLEGSIVLYEDKKRVAWVDFTAKWNEIELLATQVEKGMEGKGYAFQAVENALIFARGFDSIKVSCPYIKRWIEENGFDKEVQYTRKLQFKEAVAKFNKYRSPEANAEILEIGDDFAVVKITGPFCVSCGVFDYFEDIAIEANARVIDHKKAEDGFIVRYGF</sequence>
<comment type="caution">
    <text evidence="2">The sequence shown here is derived from an EMBL/GenBank/DDBJ whole genome shotgun (WGS) entry which is preliminary data.</text>
</comment>